<dbReference type="EMBL" id="JBFALK010000025">
    <property type="protein sequence ID" value="MEV0973957.1"/>
    <property type="molecule type" value="Genomic_DNA"/>
</dbReference>
<evidence type="ECO:0000256" key="6">
    <source>
        <dbReference type="SAM" id="MobiDB-lite"/>
    </source>
</evidence>
<evidence type="ECO:0000259" key="8">
    <source>
        <dbReference type="PROSITE" id="PS50850"/>
    </source>
</evidence>
<dbReference type="InterPro" id="IPR011701">
    <property type="entry name" value="MFS"/>
</dbReference>
<feature type="domain" description="Major facilitator superfamily (MFS) profile" evidence="8">
    <location>
        <begin position="26"/>
        <end position="165"/>
    </location>
</feature>
<comment type="caution">
    <text evidence="9">The sequence shown here is derived from an EMBL/GenBank/DDBJ whole genome shotgun (WGS) entry which is preliminary data.</text>
</comment>
<feature type="transmembrane region" description="Helical" evidence="7">
    <location>
        <begin position="92"/>
        <end position="113"/>
    </location>
</feature>
<accession>A0ABV3GR34</accession>
<dbReference type="SUPFAM" id="SSF103473">
    <property type="entry name" value="MFS general substrate transporter"/>
    <property type="match status" value="1"/>
</dbReference>
<dbReference type="PROSITE" id="PS50850">
    <property type="entry name" value="MFS"/>
    <property type="match status" value="1"/>
</dbReference>
<feature type="transmembrane region" description="Helical" evidence="7">
    <location>
        <begin position="25"/>
        <end position="48"/>
    </location>
</feature>
<dbReference type="Pfam" id="PF07690">
    <property type="entry name" value="MFS_1"/>
    <property type="match status" value="1"/>
</dbReference>
<dbReference type="RefSeq" id="WP_358140056.1">
    <property type="nucleotide sequence ID" value="NZ_JBFALK010000025.1"/>
</dbReference>
<reference evidence="9 10" key="1">
    <citation type="submission" date="2024-06" db="EMBL/GenBank/DDBJ databases">
        <title>The Natural Products Discovery Center: Release of the First 8490 Sequenced Strains for Exploring Actinobacteria Biosynthetic Diversity.</title>
        <authorList>
            <person name="Kalkreuter E."/>
            <person name="Kautsar S.A."/>
            <person name="Yang D."/>
            <person name="Bader C.D."/>
            <person name="Teijaro C.N."/>
            <person name="Fluegel L."/>
            <person name="Davis C.M."/>
            <person name="Simpson J.R."/>
            <person name="Lauterbach L."/>
            <person name="Steele A.D."/>
            <person name="Gui C."/>
            <person name="Meng S."/>
            <person name="Li G."/>
            <person name="Viehrig K."/>
            <person name="Ye F."/>
            <person name="Su P."/>
            <person name="Kiefer A.F."/>
            <person name="Nichols A."/>
            <person name="Cepeda A.J."/>
            <person name="Yan W."/>
            <person name="Fan B."/>
            <person name="Jiang Y."/>
            <person name="Adhikari A."/>
            <person name="Zheng C.-J."/>
            <person name="Schuster L."/>
            <person name="Cowan T.M."/>
            <person name="Smanski M.J."/>
            <person name="Chevrette M.G."/>
            <person name="De Carvalho L.P.S."/>
            <person name="Shen B."/>
        </authorList>
    </citation>
    <scope>NUCLEOTIDE SEQUENCE [LARGE SCALE GENOMIC DNA]</scope>
    <source>
        <strain evidence="9 10">NPDC050100</strain>
    </source>
</reference>
<organism evidence="9 10">
    <name type="scientific">Microtetraspora glauca</name>
    <dbReference type="NCBI Taxonomy" id="1996"/>
    <lineage>
        <taxon>Bacteria</taxon>
        <taxon>Bacillati</taxon>
        <taxon>Actinomycetota</taxon>
        <taxon>Actinomycetes</taxon>
        <taxon>Streptosporangiales</taxon>
        <taxon>Streptosporangiaceae</taxon>
        <taxon>Microtetraspora</taxon>
    </lineage>
</organism>
<evidence type="ECO:0000256" key="3">
    <source>
        <dbReference type="ARBA" id="ARBA00022692"/>
    </source>
</evidence>
<evidence type="ECO:0000256" key="7">
    <source>
        <dbReference type="SAM" id="Phobius"/>
    </source>
</evidence>
<sequence length="165" mass="16800">MTTHGTRTAPAGTGATNSSRSSLPLWLPALFLLAFSFGTDDLIIAGILPDISRDLDVSVATGGRLVTVFALTFALGAPVAAFLTARLPRRRVLIGAAAVFVPANVGAALSPAYGPLPVARIISGPAAATASPAAFAIAATAAPEGRQGEGPRVLRTASWRSLTRR</sequence>
<keyword evidence="2" id="KW-1003">Cell membrane</keyword>
<dbReference type="Proteomes" id="UP001551675">
    <property type="component" value="Unassembled WGS sequence"/>
</dbReference>
<dbReference type="InterPro" id="IPR050189">
    <property type="entry name" value="MFS_Efflux_Transporters"/>
</dbReference>
<dbReference type="InterPro" id="IPR036259">
    <property type="entry name" value="MFS_trans_sf"/>
</dbReference>
<dbReference type="PANTHER" id="PTHR43124">
    <property type="entry name" value="PURINE EFFLUX PUMP PBUE"/>
    <property type="match status" value="1"/>
</dbReference>
<comment type="subcellular location">
    <subcellularLocation>
        <location evidence="1">Cell membrane</location>
        <topology evidence="1">Multi-pass membrane protein</topology>
    </subcellularLocation>
</comment>
<proteinExistence type="predicted"/>
<evidence type="ECO:0000313" key="10">
    <source>
        <dbReference type="Proteomes" id="UP001551675"/>
    </source>
</evidence>
<evidence type="ECO:0000313" key="9">
    <source>
        <dbReference type="EMBL" id="MEV0973957.1"/>
    </source>
</evidence>
<feature type="region of interest" description="Disordered" evidence="6">
    <location>
        <begin position="1"/>
        <end position="21"/>
    </location>
</feature>
<dbReference type="Gene3D" id="1.20.1250.20">
    <property type="entry name" value="MFS general substrate transporter like domains"/>
    <property type="match status" value="1"/>
</dbReference>
<feature type="region of interest" description="Disordered" evidence="6">
    <location>
        <begin position="145"/>
        <end position="165"/>
    </location>
</feature>
<name>A0ABV3GR34_MICGL</name>
<feature type="transmembrane region" description="Helical" evidence="7">
    <location>
        <begin position="68"/>
        <end position="85"/>
    </location>
</feature>
<dbReference type="InterPro" id="IPR020846">
    <property type="entry name" value="MFS_dom"/>
</dbReference>
<evidence type="ECO:0000256" key="4">
    <source>
        <dbReference type="ARBA" id="ARBA00022989"/>
    </source>
</evidence>
<keyword evidence="5 7" id="KW-0472">Membrane</keyword>
<protein>
    <submittedName>
        <fullName evidence="9">MFS transporter</fullName>
    </submittedName>
</protein>
<keyword evidence="4 7" id="KW-1133">Transmembrane helix</keyword>
<keyword evidence="3 7" id="KW-0812">Transmembrane</keyword>
<evidence type="ECO:0000256" key="5">
    <source>
        <dbReference type="ARBA" id="ARBA00023136"/>
    </source>
</evidence>
<evidence type="ECO:0000256" key="2">
    <source>
        <dbReference type="ARBA" id="ARBA00022475"/>
    </source>
</evidence>
<keyword evidence="10" id="KW-1185">Reference proteome</keyword>
<evidence type="ECO:0000256" key="1">
    <source>
        <dbReference type="ARBA" id="ARBA00004651"/>
    </source>
</evidence>
<gene>
    <name evidence="9" type="ORF">AB0I59_35655</name>
</gene>
<dbReference type="PANTHER" id="PTHR43124:SF10">
    <property type="entry name" value="PURINE EFFLUX PUMP PBUE"/>
    <property type="match status" value="1"/>
</dbReference>